<keyword evidence="1" id="KW-0488">Methylation</keyword>
<gene>
    <name evidence="7" type="ORF">PCA20602_00355</name>
</gene>
<dbReference type="PROSITE" id="PS50111">
    <property type="entry name" value="CHEMOTAXIS_TRANSDUC_2"/>
    <property type="match status" value="1"/>
</dbReference>
<dbReference type="SMART" id="SM00283">
    <property type="entry name" value="MA"/>
    <property type="match status" value="1"/>
</dbReference>
<dbReference type="CDD" id="cd19411">
    <property type="entry name" value="MCP2201-like_sensor"/>
    <property type="match status" value="1"/>
</dbReference>
<keyword evidence="8" id="KW-1185">Reference proteome</keyword>
<dbReference type="Gene3D" id="1.10.287.950">
    <property type="entry name" value="Methyl-accepting chemotaxis protein"/>
    <property type="match status" value="1"/>
</dbReference>
<sequence>MKAPSRPSLSLHSPHSPHLSHQPRLSVAARLGLSFTVILVMMLALAALAVLRVHGIERTLTNISDNNNVKQQYAVNFRGSVHDRAIAVRDLTLADDSHVDEIVSLIERLNADYQRSAGPMDALFTPANAGNVRPEEREDLAAIKAIEARTQPIIAQVITLRRAGDLDGARRLVLDQARPAFVDWLAAINRMIDLEDRTSHTESMEAVASAHGFQNVMLALVIVALTCGAVMAFLITRQLRRALGAEPDDVKALALAVDRGELYHEFDLGHGASANGANRERDTSIMASLAEMATNLRRAVTQVRHASHDVIEISHRIASGNRDLAARTAEQASSLEQTAAAMEELTSTVSQNDENSRGANDLAHRAAEMAEQGGSMVEQVVTTMSSIDASSRKIVDIIAVIEGIAFQTNILALNAAVEAARAGEQGKGFAVVAAEVRSLAGRSSAAAKEVKQLIDASVSQVASGTTLVQNAGNTMREIVARVKQVSNAMDEISAASHEQKQGIEEVNRAIALMDQVTSHNAALVEDAGAAAQMLQQQAQALTLAVGRFHLEADDAGLDATPAAYATSAQASNDAGHDAGAATRPVKVLRAS</sequence>
<dbReference type="EMBL" id="CABPRV010000001">
    <property type="protein sequence ID" value="VVD65952.1"/>
    <property type="molecule type" value="Genomic_DNA"/>
</dbReference>
<dbReference type="SUPFAM" id="SSF58104">
    <property type="entry name" value="Methyl-accepting chemotaxis protein (MCP) signaling domain"/>
    <property type="match status" value="1"/>
</dbReference>
<comment type="caution">
    <text evidence="7">The sequence shown here is derived from an EMBL/GenBank/DDBJ whole genome shotgun (WGS) entry which is preliminary data.</text>
</comment>
<comment type="similarity">
    <text evidence="2">Belongs to the methyl-accepting chemotaxis (MCP) protein family.</text>
</comment>
<accession>A0ABY6VN84</accession>
<feature type="transmembrane region" description="Helical" evidence="5">
    <location>
        <begin position="27"/>
        <end position="51"/>
    </location>
</feature>
<evidence type="ECO:0000256" key="4">
    <source>
        <dbReference type="SAM" id="MobiDB-lite"/>
    </source>
</evidence>
<dbReference type="Pfam" id="PF12729">
    <property type="entry name" value="4HB_MCP_1"/>
    <property type="match status" value="1"/>
</dbReference>
<evidence type="ECO:0000313" key="8">
    <source>
        <dbReference type="Proteomes" id="UP000366065"/>
    </source>
</evidence>
<proteinExistence type="inferred from homology"/>
<dbReference type="PANTHER" id="PTHR43531:SF14">
    <property type="entry name" value="METHYL-ACCEPTING CHEMOTAXIS PROTEIN I-RELATED"/>
    <property type="match status" value="1"/>
</dbReference>
<name>A0ABY6VN84_9BURK</name>
<evidence type="ECO:0000313" key="7">
    <source>
        <dbReference type="EMBL" id="VVD65952.1"/>
    </source>
</evidence>
<reference evidence="7 8" key="1">
    <citation type="submission" date="2019-08" db="EMBL/GenBank/DDBJ databases">
        <authorList>
            <person name="Peeters C."/>
        </authorList>
    </citation>
    <scope>NUCLEOTIDE SEQUENCE [LARGE SCALE GENOMIC DNA]</scope>
    <source>
        <strain evidence="7 8">LMG 20602</strain>
    </source>
</reference>
<protein>
    <submittedName>
        <fullName evidence="7">Chemotaxis protein</fullName>
    </submittedName>
</protein>
<evidence type="ECO:0000256" key="2">
    <source>
        <dbReference type="ARBA" id="ARBA00029447"/>
    </source>
</evidence>
<feature type="transmembrane region" description="Helical" evidence="5">
    <location>
        <begin position="216"/>
        <end position="235"/>
    </location>
</feature>
<keyword evidence="5" id="KW-1133">Transmembrane helix</keyword>
<evidence type="ECO:0000256" key="5">
    <source>
        <dbReference type="SAM" id="Phobius"/>
    </source>
</evidence>
<feature type="domain" description="Methyl-accepting transducer" evidence="6">
    <location>
        <begin position="306"/>
        <end position="535"/>
    </location>
</feature>
<dbReference type="Proteomes" id="UP000366065">
    <property type="component" value="Unassembled WGS sequence"/>
</dbReference>
<organism evidence="7 8">
    <name type="scientific">Pandoraea capi</name>
    <dbReference type="NCBI Taxonomy" id="2508286"/>
    <lineage>
        <taxon>Bacteria</taxon>
        <taxon>Pseudomonadati</taxon>
        <taxon>Pseudomonadota</taxon>
        <taxon>Betaproteobacteria</taxon>
        <taxon>Burkholderiales</taxon>
        <taxon>Burkholderiaceae</taxon>
        <taxon>Pandoraea</taxon>
    </lineage>
</organism>
<feature type="region of interest" description="Disordered" evidence="4">
    <location>
        <begin position="1"/>
        <end position="21"/>
    </location>
</feature>
<keyword evidence="3" id="KW-0807">Transducer</keyword>
<dbReference type="InterPro" id="IPR024478">
    <property type="entry name" value="HlyB_4HB_MCP"/>
</dbReference>
<evidence type="ECO:0000256" key="1">
    <source>
        <dbReference type="ARBA" id="ARBA00022481"/>
    </source>
</evidence>
<dbReference type="CDD" id="cd11386">
    <property type="entry name" value="MCP_signal"/>
    <property type="match status" value="1"/>
</dbReference>
<dbReference type="InterPro" id="IPR047347">
    <property type="entry name" value="YvaQ-like_sensor"/>
</dbReference>
<dbReference type="InterPro" id="IPR051310">
    <property type="entry name" value="MCP_chemotaxis"/>
</dbReference>
<keyword evidence="5" id="KW-0472">Membrane</keyword>
<dbReference type="Pfam" id="PF00015">
    <property type="entry name" value="MCPsignal"/>
    <property type="match status" value="1"/>
</dbReference>
<dbReference type="InterPro" id="IPR004089">
    <property type="entry name" value="MCPsignal_dom"/>
</dbReference>
<evidence type="ECO:0000259" key="6">
    <source>
        <dbReference type="PROSITE" id="PS50111"/>
    </source>
</evidence>
<evidence type="ECO:0000256" key="3">
    <source>
        <dbReference type="PROSITE-ProRule" id="PRU00284"/>
    </source>
</evidence>
<dbReference type="PANTHER" id="PTHR43531">
    <property type="entry name" value="PROTEIN ICFG"/>
    <property type="match status" value="1"/>
</dbReference>
<keyword evidence="5" id="KW-0812">Transmembrane</keyword>